<dbReference type="EMBL" id="CAEZZD010000084">
    <property type="protein sequence ID" value="CAB4749807.1"/>
    <property type="molecule type" value="Genomic_DNA"/>
</dbReference>
<feature type="domain" description="PDZ" evidence="1">
    <location>
        <begin position="121"/>
        <end position="196"/>
    </location>
</feature>
<dbReference type="EMBL" id="CAFBPK010000022">
    <property type="protein sequence ID" value="CAB5025701.1"/>
    <property type="molecule type" value="Genomic_DNA"/>
</dbReference>
<dbReference type="PANTHER" id="PTHR10046">
    <property type="entry name" value="ATP DEPENDENT LON PROTEASE FAMILY MEMBER"/>
    <property type="match status" value="1"/>
</dbReference>
<dbReference type="InterPro" id="IPR036034">
    <property type="entry name" value="PDZ_sf"/>
</dbReference>
<dbReference type="InterPro" id="IPR001478">
    <property type="entry name" value="PDZ"/>
</dbReference>
<dbReference type="EMBL" id="CAFBIX010000092">
    <property type="protein sequence ID" value="CAB4851061.1"/>
    <property type="molecule type" value="Genomic_DNA"/>
</dbReference>
<evidence type="ECO:0000259" key="1">
    <source>
        <dbReference type="SMART" id="SM00228"/>
    </source>
</evidence>
<protein>
    <submittedName>
        <fullName evidence="4">Unannotated protein</fullName>
    </submittedName>
</protein>
<evidence type="ECO:0000313" key="6">
    <source>
        <dbReference type="EMBL" id="CAB4851061.1"/>
    </source>
</evidence>
<dbReference type="AlphaFoldDB" id="A0A6J6TTS8"/>
<gene>
    <name evidence="4" type="ORF">UFOPK2824_00637</name>
    <name evidence="5" type="ORF">UFOPK3037_00306</name>
    <name evidence="6" type="ORF">UFOPK3278_01387</name>
    <name evidence="3" type="ORF">UFOPK3406_00882</name>
    <name evidence="2" type="ORF">UFOPK3925_00054</name>
    <name evidence="7" type="ORF">UFOPK4097_01212</name>
    <name evidence="8" type="ORF">UFOPK4301_00302</name>
</gene>
<dbReference type="InterPro" id="IPR020568">
    <property type="entry name" value="Ribosomal_Su5_D2-typ_SF"/>
</dbReference>
<dbReference type="SUPFAM" id="SSF54211">
    <property type="entry name" value="Ribosomal protein S5 domain 2-like"/>
    <property type="match status" value="1"/>
</dbReference>
<dbReference type="Gene3D" id="2.30.42.10">
    <property type="match status" value="1"/>
</dbReference>
<dbReference type="Pfam" id="PF13180">
    <property type="entry name" value="PDZ_2"/>
    <property type="match status" value="1"/>
</dbReference>
<dbReference type="EMBL" id="CAFBQG010000023">
    <property type="protein sequence ID" value="CAB5045646.1"/>
    <property type="molecule type" value="Genomic_DNA"/>
</dbReference>
<dbReference type="InterPro" id="IPR014721">
    <property type="entry name" value="Ribsml_uS5_D2-typ_fold_subgr"/>
</dbReference>
<dbReference type="EMBL" id="CAESAD010000001">
    <property type="protein sequence ID" value="CAB4329773.1"/>
    <property type="molecule type" value="Genomic_DNA"/>
</dbReference>
<evidence type="ECO:0000313" key="7">
    <source>
        <dbReference type="EMBL" id="CAB5025701.1"/>
    </source>
</evidence>
<sequence length="354" mass="37030">MRFRFKPTLTWSLLALLIAAMFIPVPYVLTTPGPVFNTIGSERGVELISISGTETYPTQGQLDMTTISEFGGPQQGLDMFQAIWGWINPNNRVVPREAIYPEGQTAAENAAQNAEAFSTSQSYAIAAAMDYLDQPVNEKVVITSVGMNTPAQNNLRAGDEIVSVDDVVMTAPEQVVSAVRAKPIGSDLSFEVIRKGSKLEVKVTSGARDDDPATTEDESKIPYIGIGIDLSYSANFDIEFGVTGVGGPSAGTMFAVGIIDKLTPGALTKGKVIAGTGTIAPDGKVGEIGGIQQKLIGARNAGAVLFLAPQGNCQDVVGHIPDGLTVASISTLSEAMAAIDSFNSGAKVKPCTAS</sequence>
<evidence type="ECO:0000313" key="5">
    <source>
        <dbReference type="EMBL" id="CAB4796246.1"/>
    </source>
</evidence>
<dbReference type="SMART" id="SM00228">
    <property type="entry name" value="PDZ"/>
    <property type="match status" value="1"/>
</dbReference>
<dbReference type="EMBL" id="CAFAAO010000003">
    <property type="protein sequence ID" value="CAB4796246.1"/>
    <property type="molecule type" value="Genomic_DNA"/>
</dbReference>
<dbReference type="Pfam" id="PF05362">
    <property type="entry name" value="Lon_C"/>
    <property type="match status" value="1"/>
</dbReference>
<dbReference type="Gene3D" id="3.30.230.10">
    <property type="match status" value="1"/>
</dbReference>
<dbReference type="GO" id="GO:0004252">
    <property type="term" value="F:serine-type endopeptidase activity"/>
    <property type="evidence" value="ECO:0007669"/>
    <property type="project" value="InterPro"/>
</dbReference>
<dbReference type="SUPFAM" id="SSF50156">
    <property type="entry name" value="PDZ domain-like"/>
    <property type="match status" value="1"/>
</dbReference>
<proteinExistence type="predicted"/>
<dbReference type="GO" id="GO:0004176">
    <property type="term" value="F:ATP-dependent peptidase activity"/>
    <property type="evidence" value="ECO:0007669"/>
    <property type="project" value="InterPro"/>
</dbReference>
<evidence type="ECO:0000313" key="8">
    <source>
        <dbReference type="EMBL" id="CAB5045646.1"/>
    </source>
</evidence>
<evidence type="ECO:0000313" key="2">
    <source>
        <dbReference type="EMBL" id="CAB4329773.1"/>
    </source>
</evidence>
<dbReference type="InterPro" id="IPR027065">
    <property type="entry name" value="Lon_Prtase"/>
</dbReference>
<dbReference type="EMBL" id="CAESAI010000019">
    <property type="protein sequence ID" value="CAB4339635.1"/>
    <property type="molecule type" value="Genomic_DNA"/>
</dbReference>
<evidence type="ECO:0000313" key="4">
    <source>
        <dbReference type="EMBL" id="CAB4749807.1"/>
    </source>
</evidence>
<organism evidence="4">
    <name type="scientific">freshwater metagenome</name>
    <dbReference type="NCBI Taxonomy" id="449393"/>
    <lineage>
        <taxon>unclassified sequences</taxon>
        <taxon>metagenomes</taxon>
        <taxon>ecological metagenomes</taxon>
    </lineage>
</organism>
<evidence type="ECO:0000313" key="3">
    <source>
        <dbReference type="EMBL" id="CAB4339635.1"/>
    </source>
</evidence>
<dbReference type="GO" id="GO:0006508">
    <property type="term" value="P:proteolysis"/>
    <property type="evidence" value="ECO:0007669"/>
    <property type="project" value="InterPro"/>
</dbReference>
<dbReference type="InterPro" id="IPR008269">
    <property type="entry name" value="Lon_proteolytic"/>
</dbReference>
<name>A0A6J6TTS8_9ZZZZ</name>
<accession>A0A6J6TTS8</accession>
<dbReference type="GO" id="GO:0030163">
    <property type="term" value="P:protein catabolic process"/>
    <property type="evidence" value="ECO:0007669"/>
    <property type="project" value="InterPro"/>
</dbReference>
<dbReference type="GO" id="GO:0005524">
    <property type="term" value="F:ATP binding"/>
    <property type="evidence" value="ECO:0007669"/>
    <property type="project" value="InterPro"/>
</dbReference>
<reference evidence="4" key="1">
    <citation type="submission" date="2020-05" db="EMBL/GenBank/DDBJ databases">
        <authorList>
            <person name="Chiriac C."/>
            <person name="Salcher M."/>
            <person name="Ghai R."/>
            <person name="Kavagutti S V."/>
        </authorList>
    </citation>
    <scope>NUCLEOTIDE SEQUENCE</scope>
</reference>